<comment type="caution">
    <text evidence="6">The sequence shown here is derived from an EMBL/GenBank/DDBJ whole genome shotgun (WGS) entry which is preliminary data.</text>
</comment>
<keyword evidence="2 4" id="KW-1133">Transmembrane helix</keyword>
<dbReference type="SUPFAM" id="SSF103473">
    <property type="entry name" value="MFS general substrate transporter"/>
    <property type="match status" value="1"/>
</dbReference>
<feature type="transmembrane region" description="Helical" evidence="4">
    <location>
        <begin position="175"/>
        <end position="194"/>
    </location>
</feature>
<evidence type="ECO:0000313" key="6">
    <source>
        <dbReference type="EMBL" id="TPG27752.1"/>
    </source>
</evidence>
<dbReference type="Gene3D" id="1.20.1250.20">
    <property type="entry name" value="MFS general substrate transporter like domains"/>
    <property type="match status" value="1"/>
</dbReference>
<evidence type="ECO:0000256" key="2">
    <source>
        <dbReference type="ARBA" id="ARBA00022989"/>
    </source>
</evidence>
<organism evidence="6 7">
    <name type="scientific">Variovorax guangxiensis</name>
    <dbReference type="NCBI Taxonomy" id="1775474"/>
    <lineage>
        <taxon>Bacteria</taxon>
        <taxon>Pseudomonadati</taxon>
        <taxon>Pseudomonadota</taxon>
        <taxon>Betaproteobacteria</taxon>
        <taxon>Burkholderiales</taxon>
        <taxon>Comamonadaceae</taxon>
        <taxon>Variovorax</taxon>
    </lineage>
</organism>
<feature type="transmembrane region" description="Helical" evidence="4">
    <location>
        <begin position="319"/>
        <end position="336"/>
    </location>
</feature>
<dbReference type="InterPro" id="IPR036259">
    <property type="entry name" value="MFS_trans_sf"/>
</dbReference>
<feature type="transmembrane region" description="Helical" evidence="4">
    <location>
        <begin position="383"/>
        <end position="402"/>
    </location>
</feature>
<dbReference type="AlphaFoldDB" id="A0A502DTW0"/>
<accession>A0A502DTW0</accession>
<feature type="transmembrane region" description="Helical" evidence="4">
    <location>
        <begin position="86"/>
        <end position="105"/>
    </location>
</feature>
<feature type="transmembrane region" description="Helical" evidence="4">
    <location>
        <begin position="296"/>
        <end position="313"/>
    </location>
</feature>
<name>A0A502DTW0_9BURK</name>
<dbReference type="RefSeq" id="WP_140842650.1">
    <property type="nucleotide sequence ID" value="NZ_RCZI01000003.1"/>
</dbReference>
<dbReference type="EMBL" id="RCZI01000003">
    <property type="protein sequence ID" value="TPG27752.1"/>
    <property type="molecule type" value="Genomic_DNA"/>
</dbReference>
<feature type="transmembrane region" description="Helical" evidence="4">
    <location>
        <begin position="262"/>
        <end position="287"/>
    </location>
</feature>
<feature type="transmembrane region" description="Helical" evidence="4">
    <location>
        <begin position="357"/>
        <end position="377"/>
    </location>
</feature>
<feature type="transmembrane region" description="Helical" evidence="4">
    <location>
        <begin position="111"/>
        <end position="133"/>
    </location>
</feature>
<dbReference type="GO" id="GO:0022857">
    <property type="term" value="F:transmembrane transporter activity"/>
    <property type="evidence" value="ECO:0007669"/>
    <property type="project" value="InterPro"/>
</dbReference>
<evidence type="ECO:0000256" key="3">
    <source>
        <dbReference type="ARBA" id="ARBA00023136"/>
    </source>
</evidence>
<reference evidence="6 7" key="1">
    <citation type="journal article" date="2019" name="Environ. Microbiol.">
        <title>Species interactions and distinct microbial communities in high Arctic permafrost affected cryosols are associated with the CH4 and CO2 gas fluxes.</title>
        <authorList>
            <person name="Altshuler I."/>
            <person name="Hamel J."/>
            <person name="Turney S."/>
            <person name="Magnuson E."/>
            <person name="Levesque R."/>
            <person name="Greer C."/>
            <person name="Whyte L.G."/>
        </authorList>
    </citation>
    <scope>NUCLEOTIDE SEQUENCE [LARGE SCALE GENOMIC DNA]</scope>
    <source>
        <strain evidence="6 7">S06.C</strain>
    </source>
</reference>
<dbReference type="InterPro" id="IPR011701">
    <property type="entry name" value="MFS"/>
</dbReference>
<feature type="transmembrane region" description="Helical" evidence="4">
    <location>
        <begin position="57"/>
        <end position="79"/>
    </location>
</feature>
<feature type="domain" description="Major facilitator superfamily (MFS) profile" evidence="5">
    <location>
        <begin position="21"/>
        <end position="407"/>
    </location>
</feature>
<dbReference type="PROSITE" id="PS50850">
    <property type="entry name" value="MFS"/>
    <property type="match status" value="1"/>
</dbReference>
<dbReference type="GO" id="GO:0005886">
    <property type="term" value="C:plasma membrane"/>
    <property type="evidence" value="ECO:0007669"/>
    <property type="project" value="TreeGrafter"/>
</dbReference>
<feature type="transmembrane region" description="Helical" evidence="4">
    <location>
        <begin position="228"/>
        <end position="250"/>
    </location>
</feature>
<evidence type="ECO:0000256" key="1">
    <source>
        <dbReference type="ARBA" id="ARBA00022692"/>
    </source>
</evidence>
<evidence type="ECO:0000313" key="7">
    <source>
        <dbReference type="Proteomes" id="UP000319212"/>
    </source>
</evidence>
<keyword evidence="3 4" id="KW-0472">Membrane</keyword>
<dbReference type="PANTHER" id="PTHR43129">
    <property type="entry name" value="FOSMIDOMYCIN RESISTANCE PROTEIN"/>
    <property type="match status" value="1"/>
</dbReference>
<dbReference type="Proteomes" id="UP000319212">
    <property type="component" value="Unassembled WGS sequence"/>
</dbReference>
<protein>
    <submittedName>
        <fullName evidence="6">MFS transporter</fullName>
    </submittedName>
</protein>
<sequence length="417" mass="43696">MSHPSAPGAPTATTLRTDAKLIGLVGLAHAISHFSQLILAPLFPWLKDAFDVSYTELGAVLTVFFVVSCMVQAASGFIVDKLGPRPVLFVGLGMLALAGFGYAMAQSYWMLLASAVVAGVGNGVFHPVDYTLFNRKVAPTRLGHAYSVHGITGSLGWALAPAFVVPIAMAYSWRTALAAAGALALAVLVVLWFYRSVFALDVKTVQKATGQDAHLPTAGQFDFLRIPAVWMCFGFFLFYAMVISVVQTFAPVAAGHLHAVPVALVAVCLTVYMVASAVGMVFGGFLASDPSRCERIVGAGFGIAAMLALFLAFGDFAPVVVPVLFGAMGFASGIAGPSRDLLVKKSTPANATGRVYGVVYAGLDIGQAVAPLIFGRLMDNGRYTAVILGLAVVQGVLIASAFNVRRVRREAFVPASA</sequence>
<dbReference type="PANTHER" id="PTHR43129:SF1">
    <property type="entry name" value="FOSMIDOMYCIN RESISTANCE PROTEIN"/>
    <property type="match status" value="1"/>
</dbReference>
<dbReference type="InterPro" id="IPR020846">
    <property type="entry name" value="MFS_dom"/>
</dbReference>
<feature type="transmembrane region" description="Helical" evidence="4">
    <location>
        <begin position="145"/>
        <end position="169"/>
    </location>
</feature>
<evidence type="ECO:0000256" key="4">
    <source>
        <dbReference type="SAM" id="Phobius"/>
    </source>
</evidence>
<gene>
    <name evidence="6" type="ORF">EAH82_13465</name>
</gene>
<keyword evidence="1 4" id="KW-0812">Transmembrane</keyword>
<proteinExistence type="predicted"/>
<dbReference type="OrthoDB" id="8520784at2"/>
<feature type="transmembrane region" description="Helical" evidence="4">
    <location>
        <begin position="21"/>
        <end position="45"/>
    </location>
</feature>
<dbReference type="Pfam" id="PF07690">
    <property type="entry name" value="MFS_1"/>
    <property type="match status" value="1"/>
</dbReference>
<evidence type="ECO:0000259" key="5">
    <source>
        <dbReference type="PROSITE" id="PS50850"/>
    </source>
</evidence>